<feature type="transmembrane region" description="Helical" evidence="1">
    <location>
        <begin position="21"/>
        <end position="37"/>
    </location>
</feature>
<sequence>MFVIRLTCYYLKRVVKLLHNLLFVFSSLLRVLVIQITC</sequence>
<protein>
    <submittedName>
        <fullName evidence="2">Uncharacterized protein</fullName>
    </submittedName>
</protein>
<evidence type="ECO:0000256" key="1">
    <source>
        <dbReference type="SAM" id="Phobius"/>
    </source>
</evidence>
<name>A0A0A9GX51_ARUDO</name>
<reference evidence="2" key="1">
    <citation type="submission" date="2014-09" db="EMBL/GenBank/DDBJ databases">
        <authorList>
            <person name="Magalhaes I.L.F."/>
            <person name="Oliveira U."/>
            <person name="Santos F.R."/>
            <person name="Vidigal T.H.D.A."/>
            <person name="Brescovit A.D."/>
            <person name="Santos A.J."/>
        </authorList>
    </citation>
    <scope>NUCLEOTIDE SEQUENCE</scope>
    <source>
        <tissue evidence="2">Shoot tissue taken approximately 20 cm above the soil surface</tissue>
    </source>
</reference>
<dbReference type="EMBL" id="GBRH01172723">
    <property type="protein sequence ID" value="JAE25173.1"/>
    <property type="molecule type" value="Transcribed_RNA"/>
</dbReference>
<keyword evidence="1" id="KW-0812">Transmembrane</keyword>
<dbReference type="AlphaFoldDB" id="A0A0A9GX51"/>
<evidence type="ECO:0000313" key="2">
    <source>
        <dbReference type="EMBL" id="JAE25173.1"/>
    </source>
</evidence>
<organism evidence="2">
    <name type="scientific">Arundo donax</name>
    <name type="common">Giant reed</name>
    <name type="synonym">Donax arundinaceus</name>
    <dbReference type="NCBI Taxonomy" id="35708"/>
    <lineage>
        <taxon>Eukaryota</taxon>
        <taxon>Viridiplantae</taxon>
        <taxon>Streptophyta</taxon>
        <taxon>Embryophyta</taxon>
        <taxon>Tracheophyta</taxon>
        <taxon>Spermatophyta</taxon>
        <taxon>Magnoliopsida</taxon>
        <taxon>Liliopsida</taxon>
        <taxon>Poales</taxon>
        <taxon>Poaceae</taxon>
        <taxon>PACMAD clade</taxon>
        <taxon>Arundinoideae</taxon>
        <taxon>Arundineae</taxon>
        <taxon>Arundo</taxon>
    </lineage>
</organism>
<keyword evidence="1" id="KW-0472">Membrane</keyword>
<reference evidence="2" key="2">
    <citation type="journal article" date="2015" name="Data Brief">
        <title>Shoot transcriptome of the giant reed, Arundo donax.</title>
        <authorList>
            <person name="Barrero R.A."/>
            <person name="Guerrero F.D."/>
            <person name="Moolhuijzen P."/>
            <person name="Goolsby J.A."/>
            <person name="Tidwell J."/>
            <person name="Bellgard S.E."/>
            <person name="Bellgard M.I."/>
        </authorList>
    </citation>
    <scope>NUCLEOTIDE SEQUENCE</scope>
    <source>
        <tissue evidence="2">Shoot tissue taken approximately 20 cm above the soil surface</tissue>
    </source>
</reference>
<keyword evidence="1" id="KW-1133">Transmembrane helix</keyword>
<accession>A0A0A9GX51</accession>
<proteinExistence type="predicted"/>